<dbReference type="RefSeq" id="XP_020426850.1">
    <property type="nucleotide sequence ID" value="XM_020582496.1"/>
</dbReference>
<dbReference type="Proteomes" id="UP000001396">
    <property type="component" value="Unassembled WGS sequence"/>
</dbReference>
<dbReference type="GO" id="GO:0015643">
    <property type="term" value="F:toxic substance binding"/>
    <property type="evidence" value="ECO:0007669"/>
    <property type="project" value="InterPro"/>
</dbReference>
<dbReference type="GO" id="GO:0016020">
    <property type="term" value="C:membrane"/>
    <property type="evidence" value="ECO:0007669"/>
    <property type="project" value="UniProtKB-SubCell"/>
</dbReference>
<dbReference type="AlphaFoldDB" id="D3BUC8"/>
<evidence type="ECO:0000256" key="5">
    <source>
        <dbReference type="SAM" id="MobiDB-lite"/>
    </source>
</evidence>
<feature type="transmembrane region" description="Helical" evidence="6">
    <location>
        <begin position="224"/>
        <end position="245"/>
    </location>
</feature>
<dbReference type="GeneID" id="31367215"/>
<proteinExistence type="predicted"/>
<feature type="compositionally biased region" description="Basic and acidic residues" evidence="5">
    <location>
        <begin position="436"/>
        <end position="447"/>
    </location>
</feature>
<feature type="transmembrane region" description="Helical" evidence="6">
    <location>
        <begin position="369"/>
        <end position="390"/>
    </location>
</feature>
<feature type="transmembrane region" description="Helical" evidence="6">
    <location>
        <begin position="295"/>
        <end position="313"/>
    </location>
</feature>
<keyword evidence="2 6" id="KW-0812">Transmembrane</keyword>
<dbReference type="InParanoid" id="D3BUC8"/>
<dbReference type="OMA" id="CTNGSHI"/>
<keyword evidence="9" id="KW-1185">Reference proteome</keyword>
<dbReference type="FunCoup" id="D3BUC8">
    <property type="interactions" value="3"/>
</dbReference>
<dbReference type="InterPro" id="IPR047843">
    <property type="entry name" value="WLS-like_TM"/>
</dbReference>
<evidence type="ECO:0000256" key="4">
    <source>
        <dbReference type="ARBA" id="ARBA00023136"/>
    </source>
</evidence>
<dbReference type="InterPro" id="IPR040416">
    <property type="entry name" value="TMEM181"/>
</dbReference>
<gene>
    <name evidence="8" type="ORF">PPL_11747</name>
</gene>
<evidence type="ECO:0000256" key="6">
    <source>
        <dbReference type="SAM" id="Phobius"/>
    </source>
</evidence>
<dbReference type="STRING" id="670386.D3BUC8"/>
<evidence type="ECO:0000313" key="8">
    <source>
        <dbReference type="EMBL" id="EFA74716.1"/>
    </source>
</evidence>
<feature type="domain" description="Wntless-like transmembrane" evidence="7">
    <location>
        <begin position="182"/>
        <end position="423"/>
    </location>
</feature>
<feature type="transmembrane region" description="Helical" evidence="6">
    <location>
        <begin position="189"/>
        <end position="209"/>
    </location>
</feature>
<feature type="transmembrane region" description="Helical" evidence="6">
    <location>
        <begin position="15"/>
        <end position="36"/>
    </location>
</feature>
<sequence>MGVVSQIDVASKKQLIGVGVASAVILLIAIIVGATGPNVYDSIEQSAYQCTNGSHIWDPESCEGFQPASTPNAQWTTEISNINQLTRFWAISVTPYSNNLQNQTDLSLQLFVQVYGGQNNKPLYNTTTVAKIMCDTGYSECTSFTLVDEEVLLYDQYIVSIGLLNGQNIVGDVVFTVWRAHEKFSSFEIAVHLSWMIISSVGIILYLFFMRKYVSTKWSLEQKFLFILLLSLVLSNNPFFGFQFISQSAFFPFINSLFAILFLAAFSMYSLVILDRMRLESVENHMGPGYLLKGLLVLLFSVLGTTLFTWINLRDRKDPILGPATAVSGIQILFYFVTTSFVAILLWISMLVVMTAPTIANRKFLIPKFLFTAAPISIYVISLLAGIFAGTFGPLNPDALSTMYFTTLNNVFAMIIAYSYWPRESGNNTNNNANEEEQKLFGDDEQL</sequence>
<protein>
    <recommendedName>
        <fullName evidence="7">Wntless-like transmembrane domain-containing protein</fullName>
    </recommendedName>
</protein>
<feature type="transmembrane region" description="Helical" evidence="6">
    <location>
        <begin position="333"/>
        <end position="357"/>
    </location>
</feature>
<keyword evidence="4 6" id="KW-0472">Membrane</keyword>
<dbReference type="Pfam" id="PF06664">
    <property type="entry name" value="WLS-like_TM"/>
    <property type="match status" value="1"/>
</dbReference>
<evidence type="ECO:0000256" key="1">
    <source>
        <dbReference type="ARBA" id="ARBA00004141"/>
    </source>
</evidence>
<feature type="transmembrane region" description="Helical" evidence="6">
    <location>
        <begin position="402"/>
        <end position="421"/>
    </location>
</feature>
<reference evidence="8 9" key="1">
    <citation type="journal article" date="2011" name="Genome Res.">
        <title>Phylogeny-wide analysis of social amoeba genomes highlights ancient origins for complex intercellular communication.</title>
        <authorList>
            <person name="Heidel A.J."/>
            <person name="Lawal H.M."/>
            <person name="Felder M."/>
            <person name="Schilde C."/>
            <person name="Helps N.R."/>
            <person name="Tunggal B."/>
            <person name="Rivero F."/>
            <person name="John U."/>
            <person name="Schleicher M."/>
            <person name="Eichinger L."/>
            <person name="Platzer M."/>
            <person name="Noegel A.A."/>
            <person name="Schaap P."/>
            <person name="Gloeckner G."/>
        </authorList>
    </citation>
    <scope>NUCLEOTIDE SEQUENCE [LARGE SCALE GENOMIC DNA]</scope>
    <source>
        <strain evidence="9">ATCC 26659 / Pp 5 / PN500</strain>
    </source>
</reference>
<feature type="transmembrane region" description="Helical" evidence="6">
    <location>
        <begin position="251"/>
        <end position="274"/>
    </location>
</feature>
<evidence type="ECO:0000256" key="3">
    <source>
        <dbReference type="ARBA" id="ARBA00022989"/>
    </source>
</evidence>
<comment type="subcellular location">
    <subcellularLocation>
        <location evidence="1">Membrane</location>
        <topology evidence="1">Multi-pass membrane protein</topology>
    </subcellularLocation>
</comment>
<feature type="region of interest" description="Disordered" evidence="5">
    <location>
        <begin position="428"/>
        <end position="447"/>
    </location>
</feature>
<name>D3BUC8_HETP5</name>
<organism evidence="8 9">
    <name type="scientific">Heterostelium pallidum (strain ATCC 26659 / Pp 5 / PN500)</name>
    <name type="common">Cellular slime mold</name>
    <name type="synonym">Polysphondylium pallidum</name>
    <dbReference type="NCBI Taxonomy" id="670386"/>
    <lineage>
        <taxon>Eukaryota</taxon>
        <taxon>Amoebozoa</taxon>
        <taxon>Evosea</taxon>
        <taxon>Eumycetozoa</taxon>
        <taxon>Dictyostelia</taxon>
        <taxon>Acytosteliales</taxon>
        <taxon>Acytosteliaceae</taxon>
        <taxon>Heterostelium</taxon>
    </lineage>
</organism>
<keyword evidence="3 6" id="KW-1133">Transmembrane helix</keyword>
<evidence type="ECO:0000313" key="9">
    <source>
        <dbReference type="Proteomes" id="UP000001396"/>
    </source>
</evidence>
<accession>D3BUC8</accession>
<evidence type="ECO:0000259" key="7">
    <source>
        <dbReference type="Pfam" id="PF06664"/>
    </source>
</evidence>
<evidence type="ECO:0000256" key="2">
    <source>
        <dbReference type="ARBA" id="ARBA00022692"/>
    </source>
</evidence>
<comment type="caution">
    <text evidence="8">The sequence shown here is derived from an EMBL/GenBank/DDBJ whole genome shotgun (WGS) entry which is preliminary data.</text>
</comment>
<dbReference type="PANTHER" id="PTHR31918">
    <property type="entry name" value="TRANSMEMBRANE PROTEIN 181"/>
    <property type="match status" value="1"/>
</dbReference>
<dbReference type="EMBL" id="ADBJ01000060">
    <property type="protein sequence ID" value="EFA74716.1"/>
    <property type="molecule type" value="Genomic_DNA"/>
</dbReference>
<dbReference type="PANTHER" id="PTHR31918:SF1">
    <property type="entry name" value="TRANSMEMBRANE PROTEIN 181"/>
    <property type="match status" value="1"/>
</dbReference>